<reference evidence="1" key="1">
    <citation type="submission" date="2018-05" db="EMBL/GenBank/DDBJ databases">
        <authorList>
            <person name="Lanie J.A."/>
            <person name="Ng W.-L."/>
            <person name="Kazmierczak K.M."/>
            <person name="Andrzejewski T.M."/>
            <person name="Davidsen T.M."/>
            <person name="Wayne K.J."/>
            <person name="Tettelin H."/>
            <person name="Glass J.I."/>
            <person name="Rusch D."/>
            <person name="Podicherti R."/>
            <person name="Tsui H.-C.T."/>
            <person name="Winkler M.E."/>
        </authorList>
    </citation>
    <scope>NUCLEOTIDE SEQUENCE</scope>
</reference>
<organism evidence="1">
    <name type="scientific">marine metagenome</name>
    <dbReference type="NCBI Taxonomy" id="408172"/>
    <lineage>
        <taxon>unclassified sequences</taxon>
        <taxon>metagenomes</taxon>
        <taxon>ecological metagenomes</taxon>
    </lineage>
</organism>
<dbReference type="AlphaFoldDB" id="A0A382L1J1"/>
<sequence>MGKLTNEELEVVYKQGMKPSDYLAYK</sequence>
<protein>
    <submittedName>
        <fullName evidence="1">Uncharacterized protein</fullName>
    </submittedName>
</protein>
<gene>
    <name evidence="1" type="ORF">METZ01_LOCUS283313</name>
</gene>
<dbReference type="EMBL" id="UINC01084120">
    <property type="protein sequence ID" value="SVC30459.1"/>
    <property type="molecule type" value="Genomic_DNA"/>
</dbReference>
<accession>A0A382L1J1</accession>
<name>A0A382L1J1_9ZZZZ</name>
<proteinExistence type="predicted"/>
<evidence type="ECO:0000313" key="1">
    <source>
        <dbReference type="EMBL" id="SVC30459.1"/>
    </source>
</evidence>